<evidence type="ECO:0000313" key="1">
    <source>
        <dbReference type="EMBL" id="PKR55063.1"/>
    </source>
</evidence>
<dbReference type="Pfam" id="PF10109">
    <property type="entry name" value="Phage_TAC_7"/>
    <property type="match status" value="1"/>
</dbReference>
<comment type="caution">
    <text evidence="1">The sequence shown here is derived from an EMBL/GenBank/DDBJ whole genome shotgun (WGS) entry which is preliminary data.</text>
</comment>
<dbReference type="EMBL" id="NWTK01000003">
    <property type="protein sequence ID" value="PKR55063.1"/>
    <property type="molecule type" value="Genomic_DNA"/>
</dbReference>
<dbReference type="OrthoDB" id="7366507at2"/>
<dbReference type="InterPro" id="IPR019289">
    <property type="entry name" value="Phage_tail_E/E"/>
</dbReference>
<evidence type="ECO:0000313" key="2">
    <source>
        <dbReference type="Proteomes" id="UP000233597"/>
    </source>
</evidence>
<sequence length="90" mass="9956">MTTKTATVTVPLSNPIKIGEKDVSELILRRPNAGDLRGVKLMQLAEMDTDFLFKLLPRITTPVLAESHVQMLDPSDAIKVMAQLNDFFTG</sequence>
<reference evidence="1 2" key="1">
    <citation type="submission" date="2017-09" db="EMBL/GenBank/DDBJ databases">
        <title>Biodiversity and function of Thalassospira species in the particle-attached aromatic-hydrocarbon-degrading consortia from the surface seawater of the South China Sea.</title>
        <authorList>
            <person name="Dong C."/>
            <person name="Liu R."/>
            <person name="Shao Z."/>
        </authorList>
    </citation>
    <scope>NUCLEOTIDE SEQUENCE [LARGE SCALE GENOMIC DNA]</scope>
    <source>
        <strain evidence="1 2">CSC1P2</strain>
    </source>
</reference>
<name>A0A2N3KX48_9PROT</name>
<dbReference type="RefSeq" id="WP_101264905.1">
    <property type="nucleotide sequence ID" value="NZ_NWTK01000003.1"/>
</dbReference>
<dbReference type="Proteomes" id="UP000233597">
    <property type="component" value="Unassembled WGS sequence"/>
</dbReference>
<dbReference type="AlphaFoldDB" id="A0A2N3KX48"/>
<gene>
    <name evidence="1" type="ORF">COO20_06660</name>
</gene>
<organism evidence="1 2">
    <name type="scientific">Thalassospira marina</name>
    <dbReference type="NCBI Taxonomy" id="2048283"/>
    <lineage>
        <taxon>Bacteria</taxon>
        <taxon>Pseudomonadati</taxon>
        <taxon>Pseudomonadota</taxon>
        <taxon>Alphaproteobacteria</taxon>
        <taxon>Rhodospirillales</taxon>
        <taxon>Thalassospiraceae</taxon>
        <taxon>Thalassospira</taxon>
    </lineage>
</organism>
<proteinExistence type="predicted"/>
<accession>A0A2N3KX48</accession>
<protein>
    <submittedName>
        <fullName evidence="1">Phage tail protein</fullName>
    </submittedName>
</protein>